<keyword evidence="1" id="KW-0812">Transmembrane</keyword>
<keyword evidence="1" id="KW-1133">Transmembrane helix</keyword>
<dbReference type="Proteomes" id="UP000287033">
    <property type="component" value="Unassembled WGS sequence"/>
</dbReference>
<evidence type="ECO:0000256" key="1">
    <source>
        <dbReference type="SAM" id="Phobius"/>
    </source>
</evidence>
<feature type="transmembrane region" description="Helical" evidence="1">
    <location>
        <begin position="151"/>
        <end position="171"/>
    </location>
</feature>
<feature type="transmembrane region" description="Helical" evidence="1">
    <location>
        <begin position="213"/>
        <end position="233"/>
    </location>
</feature>
<keyword evidence="3" id="KW-1185">Reference proteome</keyword>
<gene>
    <name evidence="2" type="ORF">chiPu_0003891</name>
</gene>
<keyword evidence="1" id="KW-0472">Membrane</keyword>
<dbReference type="PANTHER" id="PTHR15887:SF1">
    <property type="entry name" value="TRANSMEMBRANE PROTEIN 69"/>
    <property type="match status" value="1"/>
</dbReference>
<feature type="transmembrane region" description="Helical" evidence="1">
    <location>
        <begin position="270"/>
        <end position="290"/>
    </location>
</feature>
<evidence type="ECO:0000313" key="2">
    <source>
        <dbReference type="EMBL" id="GCC25481.1"/>
    </source>
</evidence>
<dbReference type="EMBL" id="BEZZ01000088">
    <property type="protein sequence ID" value="GCC25481.1"/>
    <property type="molecule type" value="Genomic_DNA"/>
</dbReference>
<dbReference type="PANTHER" id="PTHR15887">
    <property type="entry name" value="TRANSMEMBRANE PROTEIN 69"/>
    <property type="match status" value="1"/>
</dbReference>
<reference evidence="2 3" key="1">
    <citation type="journal article" date="2018" name="Nat. Ecol. Evol.">
        <title>Shark genomes provide insights into elasmobranch evolution and the origin of vertebrates.</title>
        <authorList>
            <person name="Hara Y"/>
            <person name="Yamaguchi K"/>
            <person name="Onimaru K"/>
            <person name="Kadota M"/>
            <person name="Koyanagi M"/>
            <person name="Keeley SD"/>
            <person name="Tatsumi K"/>
            <person name="Tanaka K"/>
            <person name="Motone F"/>
            <person name="Kageyama Y"/>
            <person name="Nozu R"/>
            <person name="Adachi N"/>
            <person name="Nishimura O"/>
            <person name="Nakagawa R"/>
            <person name="Tanegashima C"/>
            <person name="Kiyatake I"/>
            <person name="Matsumoto R"/>
            <person name="Murakumo K"/>
            <person name="Nishida K"/>
            <person name="Terakita A"/>
            <person name="Kuratani S"/>
            <person name="Sato K"/>
            <person name="Hyodo S Kuraku.S."/>
        </authorList>
    </citation>
    <scope>NUCLEOTIDE SEQUENCE [LARGE SCALE GENOMIC DNA]</scope>
</reference>
<protein>
    <recommendedName>
        <fullName evidence="4">Transmembrane protein 69</fullName>
    </recommendedName>
</protein>
<accession>A0A401S509</accession>
<dbReference type="STRING" id="137246.A0A401S509"/>
<dbReference type="AlphaFoldDB" id="A0A401S509"/>
<dbReference type="OMA" id="NESRNIM"/>
<comment type="caution">
    <text evidence="2">The sequence shown here is derived from an EMBL/GenBank/DDBJ whole genome shotgun (WGS) entry which is preliminary data.</text>
</comment>
<organism evidence="2 3">
    <name type="scientific">Chiloscyllium punctatum</name>
    <name type="common">Brownbanded bambooshark</name>
    <name type="synonym">Hemiscyllium punctatum</name>
    <dbReference type="NCBI Taxonomy" id="137246"/>
    <lineage>
        <taxon>Eukaryota</taxon>
        <taxon>Metazoa</taxon>
        <taxon>Chordata</taxon>
        <taxon>Craniata</taxon>
        <taxon>Vertebrata</taxon>
        <taxon>Chondrichthyes</taxon>
        <taxon>Elasmobranchii</taxon>
        <taxon>Galeomorphii</taxon>
        <taxon>Galeoidea</taxon>
        <taxon>Orectolobiformes</taxon>
        <taxon>Hemiscylliidae</taxon>
        <taxon>Chiloscyllium</taxon>
    </lineage>
</organism>
<proteinExistence type="predicted"/>
<dbReference type="OrthoDB" id="194289at2759"/>
<name>A0A401S509_CHIPU</name>
<dbReference type="Pfam" id="PF11911">
    <property type="entry name" value="DUF3429"/>
    <property type="match status" value="1"/>
</dbReference>
<sequence length="300" mass="33879">MATLPHGHENESCSFIISSATRESMLKTGRKKEKQGIGIGRLLSVEGGKMFAFLVRRCWKTTDRVQKLLQFPNESRNIMSYNLLSSCTQRRFRSLQAVKYLQKSTFFRTQTSNFHVSYQASKIKKAEEPEKRELDLLRYDFRELKNSPKPALYLCYGGLIPFVSAPLGMAITETYFPELAFAQIAYGAAILSFVGGIRWGFSIPENSPAKPDWLNLGNSVVPSLLAWIALLFHDNLTEATILIIMGLGIALHYDLALLEGYPSWLRALRTVLTVIATFSLVATLIMKNTYPEKKLLPDKK</sequence>
<feature type="transmembrane region" description="Helical" evidence="1">
    <location>
        <begin position="239"/>
        <end position="258"/>
    </location>
</feature>
<dbReference type="InterPro" id="IPR021836">
    <property type="entry name" value="DUF3429"/>
</dbReference>
<evidence type="ECO:0008006" key="4">
    <source>
        <dbReference type="Google" id="ProtNLM"/>
    </source>
</evidence>
<feature type="transmembrane region" description="Helical" evidence="1">
    <location>
        <begin position="183"/>
        <end position="201"/>
    </location>
</feature>
<evidence type="ECO:0000313" key="3">
    <source>
        <dbReference type="Proteomes" id="UP000287033"/>
    </source>
</evidence>